<protein>
    <recommendedName>
        <fullName evidence="5">Triokinase/FMN cyclase</fullName>
        <ecNumber evidence="3">2.7.1.28</ecNumber>
        <ecNumber evidence="2">2.7.1.29</ecNumber>
        <ecNumber evidence="4">4.6.1.15</ecNumber>
    </recommendedName>
    <alternativeName>
        <fullName evidence="11">Bifunctional ATP-dependent dihydroxyacetone kinase/FAD-AMP lyase (cyclizing)</fullName>
    </alternativeName>
</protein>
<dbReference type="PANTHER" id="PTHR28629">
    <property type="entry name" value="TRIOKINASE/FMN CYCLASE"/>
    <property type="match status" value="1"/>
</dbReference>
<dbReference type="Pfam" id="PF02734">
    <property type="entry name" value="Dak2"/>
    <property type="match status" value="1"/>
</dbReference>
<dbReference type="FunFam" id="1.25.40.340:FF:000002">
    <property type="entry name" value="Dihydroxyacetone kinase, L subunit"/>
    <property type="match status" value="1"/>
</dbReference>
<dbReference type="EC" id="4.6.1.15" evidence="4"/>
<dbReference type="PANTHER" id="PTHR28629:SF4">
    <property type="entry name" value="TRIOKINASE_FMN CYCLASE"/>
    <property type="match status" value="1"/>
</dbReference>
<dbReference type="GO" id="GO:0005829">
    <property type="term" value="C:cytosol"/>
    <property type="evidence" value="ECO:0007669"/>
    <property type="project" value="TreeGrafter"/>
</dbReference>
<evidence type="ECO:0000313" key="21">
    <source>
        <dbReference type="EMBL" id="KAK5981986.1"/>
    </source>
</evidence>
<dbReference type="GO" id="GO:0034012">
    <property type="term" value="F:FAD-AMP lyase (cyclizing) activity"/>
    <property type="evidence" value="ECO:0007669"/>
    <property type="project" value="UniProtKB-EC"/>
</dbReference>
<comment type="catalytic activity">
    <reaction evidence="15">
        <text>FAD = riboflavin cyclic-4',5'-phosphate + AMP + H(+)</text>
        <dbReference type="Rhea" id="RHEA:13729"/>
        <dbReference type="ChEBI" id="CHEBI:15378"/>
        <dbReference type="ChEBI" id="CHEBI:57692"/>
        <dbReference type="ChEBI" id="CHEBI:76202"/>
        <dbReference type="ChEBI" id="CHEBI:456215"/>
        <dbReference type="EC" id="4.6.1.15"/>
    </reaction>
</comment>
<dbReference type="InterPro" id="IPR050861">
    <property type="entry name" value="Dihydroxyacetone_Kinase"/>
</dbReference>
<evidence type="ECO:0000256" key="10">
    <source>
        <dbReference type="ARBA" id="ARBA00023285"/>
    </source>
</evidence>
<organism evidence="21 22">
    <name type="scientific">Trichostrongylus colubriformis</name>
    <name type="common">Black scour worm</name>
    <dbReference type="NCBI Taxonomy" id="6319"/>
    <lineage>
        <taxon>Eukaryota</taxon>
        <taxon>Metazoa</taxon>
        <taxon>Ecdysozoa</taxon>
        <taxon>Nematoda</taxon>
        <taxon>Chromadorea</taxon>
        <taxon>Rhabditida</taxon>
        <taxon>Rhabditina</taxon>
        <taxon>Rhabditomorpha</taxon>
        <taxon>Strongyloidea</taxon>
        <taxon>Trichostrongylidae</taxon>
        <taxon>Trichostrongylus</taxon>
    </lineage>
</organism>
<dbReference type="InterPro" id="IPR004006">
    <property type="entry name" value="DhaK_dom"/>
</dbReference>
<dbReference type="EMBL" id="WIXE01005674">
    <property type="protein sequence ID" value="KAK5981986.1"/>
    <property type="molecule type" value="Genomic_DNA"/>
</dbReference>
<evidence type="ECO:0000256" key="9">
    <source>
        <dbReference type="ARBA" id="ARBA00022840"/>
    </source>
</evidence>
<dbReference type="InterPro" id="IPR036117">
    <property type="entry name" value="DhaL_dom_sf"/>
</dbReference>
<evidence type="ECO:0000256" key="7">
    <source>
        <dbReference type="ARBA" id="ARBA00022741"/>
    </source>
</evidence>
<keyword evidence="10" id="KW-0170">Cobalt</keyword>
<comment type="similarity">
    <text evidence="1">Belongs to the dihydroxyacetone kinase (DAK) family.</text>
</comment>
<dbReference type="Proteomes" id="UP001331761">
    <property type="component" value="Unassembled WGS sequence"/>
</dbReference>
<comment type="function">
    <text evidence="12">Catalyzes both the phosphorylation of dihydroxyacetone and of glyceraldehyde, and the splitting of ribonucleoside diphosphate-X compounds among which FAD is the best substrate. Represses IFIH1-mediated cellular antiviral response.</text>
</comment>
<evidence type="ECO:0000256" key="5">
    <source>
        <dbReference type="ARBA" id="ARBA00018932"/>
    </source>
</evidence>
<keyword evidence="7" id="KW-0547">Nucleotide-binding</keyword>
<dbReference type="PROSITE" id="PS51481">
    <property type="entry name" value="DHAK"/>
    <property type="match status" value="1"/>
</dbReference>
<dbReference type="SUPFAM" id="SSF101473">
    <property type="entry name" value="DhaL-like"/>
    <property type="match status" value="1"/>
</dbReference>
<comment type="catalytic activity">
    <reaction evidence="16">
        <text>dihydroxyacetone + ATP = dihydroxyacetone phosphate + ADP + H(+)</text>
        <dbReference type="Rhea" id="RHEA:15773"/>
        <dbReference type="ChEBI" id="CHEBI:15378"/>
        <dbReference type="ChEBI" id="CHEBI:16016"/>
        <dbReference type="ChEBI" id="CHEBI:30616"/>
        <dbReference type="ChEBI" id="CHEBI:57642"/>
        <dbReference type="ChEBI" id="CHEBI:456216"/>
        <dbReference type="EC" id="2.7.1.29"/>
    </reaction>
</comment>
<accession>A0AAN8FMI1</accession>
<name>A0AAN8FMI1_TRICO</name>
<dbReference type="GO" id="GO:0050354">
    <property type="term" value="F:triokinase activity"/>
    <property type="evidence" value="ECO:0007669"/>
    <property type="project" value="UniProtKB-EC"/>
</dbReference>
<feature type="binding site" evidence="18">
    <location>
        <begin position="91"/>
        <end position="94"/>
    </location>
    <ligand>
        <name>substrate</name>
    </ligand>
</feature>
<sequence length="600" mass="64050">MLKFPALLVGRSIHTASKSISTHLLVLSRTMSTVTKKFVNDPVDAVDDALNGLVNGSQYITYDKKCRRVVLRTDYSDYCGKGMVALIAGGGSGHEPYAAGYIGPGMLTAAVSGNVFASPPSRHISAALNSTITKGGSILFIINYTGDRLNFGLAAERYKAAGHNVGVVTIADDVAIDSAMSTVGRRGLAAAVLVLKVAGAMAESGKHTMEEIEAMANRINDNSGTMGISLYPCSVPGHDKMFEMPNDMMEVGLGIHGEPGSRRETVRDAHQVVDMIMTRLQKVVQFTKEQEIVLLINNLGGVSQIEMSIIKSEAIKWCCEKGINIARILCGPYMTSLDGHGISLTVLRVFDKEVLDHIDAPTLAPGWRAAEKIGNPQTAPDKSRLVSVDTKSKGAQFTKEQAELAEKCVTAVCNKMKEVEIELNGLDGAAGDGDCGSTFAHAAKAIAERMRKAEMKSLQQLLSTLSEVFEEEVGGTGGALYALMLSAASESFATSITNKDFGHALMRASEAVQKYGGAKPGDRTLVDAIHAAVEKFKSGENNWDAILEAATKAAQSTAQMKARAGRASYTAKEVQTRPDAGAVAIAYFMHTIWDTIKHGR</sequence>
<dbReference type="Gene3D" id="3.30.1180.20">
    <property type="entry name" value="Dihydroxyacetone kinase, domain 2"/>
    <property type="match status" value="1"/>
</dbReference>
<feature type="binding site" evidence="18">
    <location>
        <position position="147"/>
    </location>
    <ligand>
        <name>substrate</name>
    </ligand>
</feature>
<proteinExistence type="inferred from homology"/>
<dbReference type="Pfam" id="PF02733">
    <property type="entry name" value="Dak1"/>
    <property type="match status" value="1"/>
</dbReference>
<evidence type="ECO:0000256" key="1">
    <source>
        <dbReference type="ARBA" id="ARBA00008757"/>
    </source>
</evidence>
<feature type="domain" description="DhaL" evidence="19">
    <location>
        <begin position="403"/>
        <end position="594"/>
    </location>
</feature>
<dbReference type="GO" id="GO:0004371">
    <property type="term" value="F:glycerone kinase activity"/>
    <property type="evidence" value="ECO:0007669"/>
    <property type="project" value="UniProtKB-EC"/>
</dbReference>
<evidence type="ECO:0000256" key="11">
    <source>
        <dbReference type="ARBA" id="ARBA00032426"/>
    </source>
</evidence>
<dbReference type="SUPFAM" id="SSF82549">
    <property type="entry name" value="DAK1/DegV-like"/>
    <property type="match status" value="1"/>
</dbReference>
<dbReference type="GO" id="GO:0005524">
    <property type="term" value="F:ATP binding"/>
    <property type="evidence" value="ECO:0007669"/>
    <property type="project" value="UniProtKB-KW"/>
</dbReference>
<evidence type="ECO:0000256" key="16">
    <source>
        <dbReference type="ARBA" id="ARBA00048898"/>
    </source>
</evidence>
<evidence type="ECO:0000313" key="22">
    <source>
        <dbReference type="Proteomes" id="UP001331761"/>
    </source>
</evidence>
<dbReference type="NCBIfam" id="TIGR02361">
    <property type="entry name" value="dak_ATP"/>
    <property type="match status" value="1"/>
</dbReference>
<dbReference type="PROSITE" id="PS51480">
    <property type="entry name" value="DHAL"/>
    <property type="match status" value="1"/>
</dbReference>
<evidence type="ECO:0000256" key="12">
    <source>
        <dbReference type="ARBA" id="ARBA00045490"/>
    </source>
</evidence>
<dbReference type="FunFam" id="3.30.1180.20:FF:000001">
    <property type="entry name" value="Dihydroxyacetone kinase 1"/>
    <property type="match status" value="1"/>
</dbReference>
<keyword evidence="8 21" id="KW-0418">Kinase</keyword>
<evidence type="ECO:0000259" key="20">
    <source>
        <dbReference type="PROSITE" id="PS51481"/>
    </source>
</evidence>
<dbReference type="Gene3D" id="3.40.50.10440">
    <property type="entry name" value="Dihydroxyacetone kinase, domain 1"/>
    <property type="match status" value="1"/>
</dbReference>
<dbReference type="EC" id="2.7.1.28" evidence="3"/>
<keyword evidence="6" id="KW-0808">Transferase</keyword>
<comment type="caution">
    <text evidence="21">The sequence shown here is derived from an EMBL/GenBank/DDBJ whole genome shotgun (WGS) entry which is preliminary data.</text>
</comment>
<keyword evidence="9" id="KW-0067">ATP-binding</keyword>
<evidence type="ECO:0000256" key="2">
    <source>
        <dbReference type="ARBA" id="ARBA00012107"/>
    </source>
</evidence>
<feature type="active site" description="Tele-hemiaminal-histidine intermediate" evidence="17">
    <location>
        <position position="256"/>
    </location>
</feature>
<comment type="subunit">
    <text evidence="13">Homodimer. Interacts with IFIH1 (via the CARD domains), the interaction is inhibited by viral infection.</text>
</comment>
<evidence type="ECO:0000259" key="19">
    <source>
        <dbReference type="PROSITE" id="PS51480"/>
    </source>
</evidence>
<dbReference type="GO" id="GO:0019563">
    <property type="term" value="P:glycerol catabolic process"/>
    <property type="evidence" value="ECO:0007669"/>
    <property type="project" value="TreeGrafter"/>
</dbReference>
<dbReference type="AlphaFoldDB" id="A0AAN8FMI1"/>
<keyword evidence="22" id="KW-1185">Reference proteome</keyword>
<evidence type="ECO:0000256" key="6">
    <source>
        <dbReference type="ARBA" id="ARBA00022679"/>
    </source>
</evidence>
<dbReference type="InterPro" id="IPR012734">
    <property type="entry name" value="DhaK_ATP"/>
</dbReference>
<evidence type="ECO:0000256" key="15">
    <source>
        <dbReference type="ARBA" id="ARBA00048526"/>
    </source>
</evidence>
<dbReference type="EC" id="2.7.1.29" evidence="2"/>
<reference evidence="21 22" key="1">
    <citation type="submission" date="2019-10" db="EMBL/GenBank/DDBJ databases">
        <title>Assembly and Annotation for the nematode Trichostrongylus colubriformis.</title>
        <authorList>
            <person name="Martin J."/>
        </authorList>
    </citation>
    <scope>NUCLEOTIDE SEQUENCE [LARGE SCALE GENOMIC DNA]</scope>
    <source>
        <strain evidence="21">G859</strain>
        <tissue evidence="21">Whole worm</tissue>
    </source>
</reference>
<evidence type="ECO:0000256" key="17">
    <source>
        <dbReference type="PIRSR" id="PIRSR612734-1"/>
    </source>
</evidence>
<evidence type="ECO:0000256" key="8">
    <source>
        <dbReference type="ARBA" id="ARBA00022777"/>
    </source>
</evidence>
<evidence type="ECO:0000256" key="3">
    <source>
        <dbReference type="ARBA" id="ARBA00012110"/>
    </source>
</evidence>
<evidence type="ECO:0000256" key="18">
    <source>
        <dbReference type="PIRSR" id="PIRSR612734-2"/>
    </source>
</evidence>
<gene>
    <name evidence="21" type="ORF">GCK32_006237</name>
</gene>
<comment type="catalytic activity">
    <reaction evidence="14">
        <text>D-glyceraldehyde + ATP = D-glyceraldehyde 3-phosphate + ADP + H(+)</text>
        <dbReference type="Rhea" id="RHEA:13941"/>
        <dbReference type="ChEBI" id="CHEBI:15378"/>
        <dbReference type="ChEBI" id="CHEBI:17378"/>
        <dbReference type="ChEBI" id="CHEBI:30616"/>
        <dbReference type="ChEBI" id="CHEBI:59776"/>
        <dbReference type="ChEBI" id="CHEBI:456216"/>
        <dbReference type="EC" id="2.7.1.28"/>
    </reaction>
</comment>
<evidence type="ECO:0000256" key="14">
    <source>
        <dbReference type="ARBA" id="ARBA00047974"/>
    </source>
</evidence>
<evidence type="ECO:0000256" key="13">
    <source>
        <dbReference type="ARBA" id="ARBA00046681"/>
    </source>
</evidence>
<dbReference type="InterPro" id="IPR004007">
    <property type="entry name" value="DhaL_dom"/>
</dbReference>
<evidence type="ECO:0000256" key="4">
    <source>
        <dbReference type="ARBA" id="ARBA00012578"/>
    </source>
</evidence>
<dbReference type="Gene3D" id="1.25.40.340">
    <property type="match status" value="1"/>
</dbReference>
<dbReference type="SMART" id="SM01120">
    <property type="entry name" value="Dak2"/>
    <property type="match status" value="1"/>
</dbReference>
<feature type="domain" description="DhaK" evidence="20">
    <location>
        <begin position="41"/>
        <end position="367"/>
    </location>
</feature>
<dbReference type="FunFam" id="3.40.50.10440:FF:000001">
    <property type="entry name" value="Dihydroxyacetone kinase, DhaK subunit"/>
    <property type="match status" value="1"/>
</dbReference>